<name>A0A366IEN1_9FIRM</name>
<feature type="domain" description="Sigma-54 factor interaction" evidence="6">
    <location>
        <begin position="335"/>
        <end position="565"/>
    </location>
</feature>
<evidence type="ECO:0000256" key="1">
    <source>
        <dbReference type="ARBA" id="ARBA00022741"/>
    </source>
</evidence>
<dbReference type="GO" id="GO:0006355">
    <property type="term" value="P:regulation of DNA-templated transcription"/>
    <property type="evidence" value="ECO:0007669"/>
    <property type="project" value="InterPro"/>
</dbReference>
<dbReference type="OrthoDB" id="9803970at2"/>
<dbReference type="Pfam" id="PF02954">
    <property type="entry name" value="HTH_8"/>
    <property type="match status" value="1"/>
</dbReference>
<evidence type="ECO:0000256" key="2">
    <source>
        <dbReference type="ARBA" id="ARBA00022840"/>
    </source>
</evidence>
<sequence>MLNTISELKRIWTDFVEEEQISPEIRPVILESWKRCKNNLVDFYGGKGKVLSDEEMKHRLEKNKELIEIASPIIKDIYNIVKETNYSVVLTDTDGILIETIENEKIRPEHRDLNFMQGTSWNEKDVGTNAIGTCLAIGQPIQVVGSEHYCKYHHVWTCSAAPIRNSEGKIIGCLNLSGRVEDVHPHTFGIVVASVKNIEKQLAILEYYRLMDTAFDSILDGLIIMNRHFEIERINNKLPHIFKMSIEEIYAIDMKKMLEDVEIEKDIFQARNKIKYTDYTLDIGKRRIDCVLNISPIVFNDEIMGVVLIIKEAKQLRKEVSKIAGFRANYTFENIITQDKKMKELIQTAKRIAKNDCSILIEGESGTGKELLAQSIHNASNCNSGPFIPINCAALPKELVESELFGYERGAFTGALKEGMPGKFELANGGTIFLDEIGEIPIEIQAKLLRVLDDHKVRRIGGTYERDLNIRIIAATNRNLYEEVAEKTFRRDLYYRLNVINLEISPLRDRPEDILTLAKFFLKSLNEENPHNPKMFSAGFKKEIITYEYKGNVRELKNTIQRAYYLCEKEIIDENYLPQKEKNNCTPYDMKPYTKSLQEIEKQSIQDALILSQGNVVQAAQYLNISRATIYRKIKQYQISTK</sequence>
<dbReference type="Proteomes" id="UP000253490">
    <property type="component" value="Unassembled WGS sequence"/>
</dbReference>
<dbReference type="PANTHER" id="PTHR32071">
    <property type="entry name" value="TRANSCRIPTIONAL REGULATORY PROTEIN"/>
    <property type="match status" value="1"/>
</dbReference>
<keyword evidence="4" id="KW-0238">DNA-binding</keyword>
<dbReference type="Gene3D" id="3.30.450.20">
    <property type="entry name" value="PAS domain"/>
    <property type="match status" value="1"/>
</dbReference>
<proteinExistence type="predicted"/>
<dbReference type="PANTHER" id="PTHR32071:SF57">
    <property type="entry name" value="C4-DICARBOXYLATE TRANSPORT TRANSCRIPTIONAL REGULATORY PROTEIN DCTD"/>
    <property type="match status" value="1"/>
</dbReference>
<dbReference type="InterPro" id="IPR025662">
    <property type="entry name" value="Sigma_54_int_dom_ATP-bd_1"/>
</dbReference>
<dbReference type="InterPro" id="IPR003593">
    <property type="entry name" value="AAA+_ATPase"/>
</dbReference>
<dbReference type="PROSITE" id="PS00675">
    <property type="entry name" value="SIGMA54_INTERACT_1"/>
    <property type="match status" value="1"/>
</dbReference>
<keyword evidence="5" id="KW-0804">Transcription</keyword>
<evidence type="ECO:0000313" key="7">
    <source>
        <dbReference type="EMBL" id="RBP68882.1"/>
    </source>
</evidence>
<dbReference type="Gene3D" id="3.30.450.40">
    <property type="match status" value="1"/>
</dbReference>
<dbReference type="Pfam" id="PF25601">
    <property type="entry name" value="AAA_lid_14"/>
    <property type="match status" value="1"/>
</dbReference>
<dbReference type="InterPro" id="IPR003018">
    <property type="entry name" value="GAF"/>
</dbReference>
<evidence type="ECO:0000259" key="6">
    <source>
        <dbReference type="PROSITE" id="PS50045"/>
    </source>
</evidence>
<dbReference type="PROSITE" id="PS50045">
    <property type="entry name" value="SIGMA54_INTERACT_4"/>
    <property type="match status" value="1"/>
</dbReference>
<dbReference type="Gene3D" id="1.10.10.60">
    <property type="entry name" value="Homeodomain-like"/>
    <property type="match status" value="1"/>
</dbReference>
<evidence type="ECO:0000256" key="4">
    <source>
        <dbReference type="ARBA" id="ARBA00023125"/>
    </source>
</evidence>
<dbReference type="AlphaFoldDB" id="A0A366IEN1"/>
<evidence type="ECO:0000256" key="5">
    <source>
        <dbReference type="ARBA" id="ARBA00023163"/>
    </source>
</evidence>
<dbReference type="Gene3D" id="1.10.8.60">
    <property type="match status" value="1"/>
</dbReference>
<dbReference type="SUPFAM" id="SSF55781">
    <property type="entry name" value="GAF domain-like"/>
    <property type="match status" value="1"/>
</dbReference>
<dbReference type="RefSeq" id="WP_113919461.1">
    <property type="nucleotide sequence ID" value="NZ_CALNCS010000132.1"/>
</dbReference>
<dbReference type="SMART" id="SM00382">
    <property type="entry name" value="AAA"/>
    <property type="match status" value="1"/>
</dbReference>
<dbReference type="InterPro" id="IPR002197">
    <property type="entry name" value="HTH_Fis"/>
</dbReference>
<dbReference type="Gene3D" id="3.40.50.300">
    <property type="entry name" value="P-loop containing nucleotide triphosphate hydrolases"/>
    <property type="match status" value="1"/>
</dbReference>
<dbReference type="SUPFAM" id="SSF46689">
    <property type="entry name" value="Homeodomain-like"/>
    <property type="match status" value="1"/>
</dbReference>
<dbReference type="InterPro" id="IPR009057">
    <property type="entry name" value="Homeodomain-like_sf"/>
</dbReference>
<dbReference type="InterPro" id="IPR027417">
    <property type="entry name" value="P-loop_NTPase"/>
</dbReference>
<protein>
    <submittedName>
        <fullName evidence="7">Transcriptional regulator of acetoin/glycerol metabolism</fullName>
    </submittedName>
</protein>
<dbReference type="InterPro" id="IPR029016">
    <property type="entry name" value="GAF-like_dom_sf"/>
</dbReference>
<keyword evidence="1" id="KW-0547">Nucleotide-binding</keyword>
<dbReference type="InterPro" id="IPR002078">
    <property type="entry name" value="Sigma_54_int"/>
</dbReference>
<reference evidence="7 8" key="1">
    <citation type="submission" date="2018-06" db="EMBL/GenBank/DDBJ databases">
        <title>Genomic Encyclopedia of Type Strains, Phase IV (KMG-IV): sequencing the most valuable type-strain genomes for metagenomic binning, comparative biology and taxonomic classification.</title>
        <authorList>
            <person name="Goeker M."/>
        </authorList>
    </citation>
    <scope>NUCLEOTIDE SEQUENCE [LARGE SCALE GENOMIC DNA]</scope>
    <source>
        <strain evidence="7 8">DSM 22112</strain>
    </source>
</reference>
<keyword evidence="3" id="KW-0805">Transcription regulation</keyword>
<dbReference type="EMBL" id="QNRX01000002">
    <property type="protein sequence ID" value="RBP68882.1"/>
    <property type="molecule type" value="Genomic_DNA"/>
</dbReference>
<dbReference type="SUPFAM" id="SSF52540">
    <property type="entry name" value="P-loop containing nucleoside triphosphate hydrolases"/>
    <property type="match status" value="1"/>
</dbReference>
<keyword evidence="8" id="KW-1185">Reference proteome</keyword>
<dbReference type="PROSITE" id="PS00676">
    <property type="entry name" value="SIGMA54_INTERACT_2"/>
    <property type="match status" value="1"/>
</dbReference>
<dbReference type="FunFam" id="3.40.50.300:FF:000006">
    <property type="entry name" value="DNA-binding transcriptional regulator NtrC"/>
    <property type="match status" value="1"/>
</dbReference>
<dbReference type="GO" id="GO:0005524">
    <property type="term" value="F:ATP binding"/>
    <property type="evidence" value="ECO:0007669"/>
    <property type="project" value="UniProtKB-KW"/>
</dbReference>
<comment type="caution">
    <text evidence="7">The sequence shown here is derived from an EMBL/GenBank/DDBJ whole genome shotgun (WGS) entry which is preliminary data.</text>
</comment>
<keyword evidence="2" id="KW-0067">ATP-binding</keyword>
<dbReference type="Pfam" id="PF00158">
    <property type="entry name" value="Sigma54_activat"/>
    <property type="match status" value="1"/>
</dbReference>
<dbReference type="CDD" id="cd00009">
    <property type="entry name" value="AAA"/>
    <property type="match status" value="1"/>
</dbReference>
<dbReference type="InterPro" id="IPR058031">
    <property type="entry name" value="AAA_lid_NorR"/>
</dbReference>
<dbReference type="InterPro" id="IPR025943">
    <property type="entry name" value="Sigma_54_int_dom_ATP-bd_2"/>
</dbReference>
<organism evidence="7 8">
    <name type="scientific">Alkalibaculum bacchi</name>
    <dbReference type="NCBI Taxonomy" id="645887"/>
    <lineage>
        <taxon>Bacteria</taxon>
        <taxon>Bacillati</taxon>
        <taxon>Bacillota</taxon>
        <taxon>Clostridia</taxon>
        <taxon>Eubacteriales</taxon>
        <taxon>Eubacteriaceae</taxon>
        <taxon>Alkalibaculum</taxon>
    </lineage>
</organism>
<gene>
    <name evidence="7" type="ORF">DES36_10220</name>
</gene>
<dbReference type="Pfam" id="PF01590">
    <property type="entry name" value="GAF"/>
    <property type="match status" value="1"/>
</dbReference>
<dbReference type="PRINTS" id="PR01590">
    <property type="entry name" value="HTHFIS"/>
</dbReference>
<evidence type="ECO:0000256" key="3">
    <source>
        <dbReference type="ARBA" id="ARBA00023015"/>
    </source>
</evidence>
<dbReference type="GO" id="GO:0043565">
    <property type="term" value="F:sequence-specific DNA binding"/>
    <property type="evidence" value="ECO:0007669"/>
    <property type="project" value="InterPro"/>
</dbReference>
<accession>A0A366IEN1</accession>
<evidence type="ECO:0000313" key="8">
    <source>
        <dbReference type="Proteomes" id="UP000253490"/>
    </source>
</evidence>